<sequence>MIITQLKCFGSDAKTGNLAYVIESDTMDEVARQQFAFEQNVPVCVFIDSMDGSKLELSFFYPHKKSPLCLHGSLAAAKVFFARNPHSTCIQIVSSMGKILTASLDNGEVIFLELVPEFIRDGGGYIDDVSKLLGIDLDDILIKPLVASVGSPKLIVKINSKEKLFSLKPDLAALNLWNEHVAINGIYAYYQEDKVIFARNFNHLDEKIEDSATGVAAAALGYALSASIKVIQGGNLDNSCVLDVRFENDTIKLTGNVFYL</sequence>
<dbReference type="InterPro" id="IPR003719">
    <property type="entry name" value="Phenazine_PhzF-like"/>
</dbReference>
<organism evidence="1 2">
    <name type="scientific">Aquella oligotrophica</name>
    <dbReference type="NCBI Taxonomy" id="2067065"/>
    <lineage>
        <taxon>Bacteria</taxon>
        <taxon>Pseudomonadati</taxon>
        <taxon>Pseudomonadota</taxon>
        <taxon>Betaproteobacteria</taxon>
        <taxon>Neisseriales</taxon>
        <taxon>Neisseriaceae</taxon>
        <taxon>Aquella</taxon>
    </lineage>
</organism>
<evidence type="ECO:0000313" key="1">
    <source>
        <dbReference type="EMBL" id="AUR51369.1"/>
    </source>
</evidence>
<proteinExistence type="predicted"/>
<gene>
    <name evidence="1" type="ORF">CUN60_03325</name>
</gene>
<dbReference type="AlphaFoldDB" id="A0A2I7N4I3"/>
<dbReference type="GO" id="GO:0016853">
    <property type="term" value="F:isomerase activity"/>
    <property type="evidence" value="ECO:0007669"/>
    <property type="project" value="TreeGrafter"/>
</dbReference>
<name>A0A2I7N4I3_9NEIS</name>
<keyword evidence="2" id="KW-1185">Reference proteome</keyword>
<dbReference type="Pfam" id="PF02567">
    <property type="entry name" value="PhzC-PhzF"/>
    <property type="match status" value="1"/>
</dbReference>
<dbReference type="GO" id="GO:0005737">
    <property type="term" value="C:cytoplasm"/>
    <property type="evidence" value="ECO:0007669"/>
    <property type="project" value="TreeGrafter"/>
</dbReference>
<dbReference type="SUPFAM" id="SSF54506">
    <property type="entry name" value="Diaminopimelate epimerase-like"/>
    <property type="match status" value="1"/>
</dbReference>
<dbReference type="EMBL" id="CP024847">
    <property type="protein sequence ID" value="AUR51369.1"/>
    <property type="molecule type" value="Genomic_DNA"/>
</dbReference>
<dbReference type="KEGG" id="nba:CUN60_03325"/>
<reference evidence="2" key="1">
    <citation type="submission" date="2017-11" db="EMBL/GenBank/DDBJ databases">
        <authorList>
            <person name="Chan K.G."/>
            <person name="Lee L.S."/>
        </authorList>
    </citation>
    <scope>NUCLEOTIDE SEQUENCE [LARGE SCALE GENOMIC DNA]</scope>
    <source>
        <strain evidence="2">DSM 100970</strain>
    </source>
</reference>
<dbReference type="OrthoDB" id="9788221at2"/>
<protein>
    <submittedName>
        <fullName evidence="1">PhzF family phenazine biosynthesis protein</fullName>
    </submittedName>
</protein>
<accession>A0A2I7N4I3</accession>
<dbReference type="Proteomes" id="UP000236655">
    <property type="component" value="Chromosome"/>
</dbReference>
<dbReference type="Gene3D" id="3.10.310.10">
    <property type="entry name" value="Diaminopimelate Epimerase, Chain A, domain 1"/>
    <property type="match status" value="2"/>
</dbReference>
<dbReference type="PANTHER" id="PTHR13774">
    <property type="entry name" value="PHENAZINE BIOSYNTHESIS PROTEIN"/>
    <property type="match status" value="1"/>
</dbReference>
<evidence type="ECO:0000313" key="2">
    <source>
        <dbReference type="Proteomes" id="UP000236655"/>
    </source>
</evidence>
<dbReference type="PIRSF" id="PIRSF016184">
    <property type="entry name" value="PhzC_PhzF"/>
    <property type="match status" value="1"/>
</dbReference>
<dbReference type="RefSeq" id="WP_102950669.1">
    <property type="nucleotide sequence ID" value="NZ_CP024847.1"/>
</dbReference>